<dbReference type="SUPFAM" id="SSF103473">
    <property type="entry name" value="MFS general substrate transporter"/>
    <property type="match status" value="2"/>
</dbReference>
<evidence type="ECO:0000256" key="2">
    <source>
        <dbReference type="ARBA" id="ARBA00022448"/>
    </source>
</evidence>
<comment type="subcellular location">
    <subcellularLocation>
        <location evidence="1">Membrane</location>
        <topology evidence="1">Multi-pass membrane protein</topology>
    </subcellularLocation>
</comment>
<keyword evidence="5 6" id="KW-0472">Membrane</keyword>
<keyword evidence="9" id="KW-1185">Reference proteome</keyword>
<evidence type="ECO:0000256" key="3">
    <source>
        <dbReference type="ARBA" id="ARBA00022692"/>
    </source>
</evidence>
<feature type="transmembrane region" description="Helical" evidence="6">
    <location>
        <begin position="466"/>
        <end position="486"/>
    </location>
</feature>
<feature type="transmembrane region" description="Helical" evidence="6">
    <location>
        <begin position="127"/>
        <end position="147"/>
    </location>
</feature>
<feature type="domain" description="Major facilitator superfamily (MFS) profile" evidence="7">
    <location>
        <begin position="60"/>
        <end position="579"/>
    </location>
</feature>
<feature type="transmembrane region" description="Helical" evidence="6">
    <location>
        <begin position="59"/>
        <end position="85"/>
    </location>
</feature>
<dbReference type="InterPro" id="IPR036259">
    <property type="entry name" value="MFS_trans_sf"/>
</dbReference>
<name>A0AAD5KSE4_9CRUS</name>
<dbReference type="Gene3D" id="2.160.20.80">
    <property type="entry name" value="E3 ubiquitin-protein ligase SopA"/>
    <property type="match status" value="1"/>
</dbReference>
<comment type="caution">
    <text evidence="8">The sequence shown here is derived from an EMBL/GenBank/DDBJ whole genome shotgun (WGS) entry which is preliminary data.</text>
</comment>
<evidence type="ECO:0000259" key="7">
    <source>
        <dbReference type="PROSITE" id="PS50850"/>
    </source>
</evidence>
<dbReference type="PANTHER" id="PTHR23511">
    <property type="entry name" value="SYNAPTIC VESICLE GLYCOPROTEIN 2"/>
    <property type="match status" value="1"/>
</dbReference>
<feature type="transmembrane region" description="Helical" evidence="6">
    <location>
        <begin position="153"/>
        <end position="172"/>
    </location>
</feature>
<organism evidence="8 9">
    <name type="scientific">Daphnia sinensis</name>
    <dbReference type="NCBI Taxonomy" id="1820382"/>
    <lineage>
        <taxon>Eukaryota</taxon>
        <taxon>Metazoa</taxon>
        <taxon>Ecdysozoa</taxon>
        <taxon>Arthropoda</taxon>
        <taxon>Crustacea</taxon>
        <taxon>Branchiopoda</taxon>
        <taxon>Diplostraca</taxon>
        <taxon>Cladocera</taxon>
        <taxon>Anomopoda</taxon>
        <taxon>Daphniidae</taxon>
        <taxon>Daphnia</taxon>
        <taxon>Daphnia similis group</taxon>
    </lineage>
</organism>
<evidence type="ECO:0000256" key="6">
    <source>
        <dbReference type="SAM" id="Phobius"/>
    </source>
</evidence>
<feature type="transmembrane region" description="Helical" evidence="6">
    <location>
        <begin position="184"/>
        <end position="207"/>
    </location>
</feature>
<dbReference type="PROSITE" id="PS50850">
    <property type="entry name" value="MFS"/>
    <property type="match status" value="1"/>
</dbReference>
<feature type="transmembrane region" description="Helical" evidence="6">
    <location>
        <begin position="288"/>
        <end position="310"/>
    </location>
</feature>
<feature type="transmembrane region" description="Helical" evidence="6">
    <location>
        <begin position="492"/>
        <end position="512"/>
    </location>
</feature>
<dbReference type="GO" id="GO:0022857">
    <property type="term" value="F:transmembrane transporter activity"/>
    <property type="evidence" value="ECO:0007669"/>
    <property type="project" value="InterPro"/>
</dbReference>
<dbReference type="Pfam" id="PF07690">
    <property type="entry name" value="MFS_1"/>
    <property type="match status" value="1"/>
</dbReference>
<sequence length="582" mass="63678">MTNTEETLAEVTLEEEVQALNTQPSGRVPRHIDDTTDTVLSEFHERAISECAIGRFHGILLAACGMGLAADTAELLVLGFVLPSAEVDFCISQTEKRILGVVTYTGLATGALLWGCMADRVGRRRTLLTAMTLAAIFDLMAALMPTFGTFLTARLLGGIGLGGSLPILIAYFSEFIPRPQRVKFLSGLLACWAFGGIYVALMAWAILPKTGVMVVLDGQEHFSAWHIFLIVCAIPTPLAVIGLLALPESPRILLQIGHESEALVIYQVRNECFGSLISKIFAANHRRATLPLLVTWMFASFGYYGLSLWFPEYVKYLKGQDFKLKSSTLANVSYADIQFNQSMENVIYVNGRFTNVRFENLILNHVVFDSCYFDRVSFIKIKSSRSLFRNSTILKSTFVDTDFFPYRFESCTMEGTTFDSMDAFCALDFDYNIHLGEVFLEHLIGEVALIPGLVLAAMLMDRFGRARLISLSLLTCSLLTLTLAAVKSPEAVIAVEAAFNAVFAVGLASLTVASTETCPTSIRATGWGLINTLSRGAGLAGLFVYDSMLECTVLASCFVTSGVMLTSAVVSLLIVETRHTLL</sequence>
<dbReference type="Pfam" id="PF23894">
    <property type="entry name" value="LD_SV2"/>
    <property type="match status" value="1"/>
</dbReference>
<evidence type="ECO:0000313" key="8">
    <source>
        <dbReference type="EMBL" id="KAI9559572.1"/>
    </source>
</evidence>
<dbReference type="InterPro" id="IPR011701">
    <property type="entry name" value="MFS"/>
</dbReference>
<reference evidence="8 9" key="1">
    <citation type="submission" date="2022-05" db="EMBL/GenBank/DDBJ databases">
        <title>A multi-omics perspective on studying reproductive biology in Daphnia sinensis.</title>
        <authorList>
            <person name="Jia J."/>
        </authorList>
    </citation>
    <scope>NUCLEOTIDE SEQUENCE [LARGE SCALE GENOMIC DNA]</scope>
    <source>
        <strain evidence="8 9">WSL</strain>
    </source>
</reference>
<dbReference type="AlphaFoldDB" id="A0AAD5KSE4"/>
<dbReference type="InterPro" id="IPR020846">
    <property type="entry name" value="MFS_dom"/>
</dbReference>
<keyword evidence="4 6" id="KW-1133">Transmembrane helix</keyword>
<feature type="transmembrane region" description="Helical" evidence="6">
    <location>
        <begin position="551"/>
        <end position="575"/>
    </location>
</feature>
<dbReference type="PROSITE" id="PS00217">
    <property type="entry name" value="SUGAR_TRANSPORT_2"/>
    <property type="match status" value="1"/>
</dbReference>
<proteinExistence type="predicted"/>
<dbReference type="GO" id="GO:0016020">
    <property type="term" value="C:membrane"/>
    <property type="evidence" value="ECO:0007669"/>
    <property type="project" value="UniProtKB-SubCell"/>
</dbReference>
<protein>
    <recommendedName>
        <fullName evidence="7">Major facilitator superfamily (MFS) profile domain-containing protein</fullName>
    </recommendedName>
</protein>
<evidence type="ECO:0000313" key="9">
    <source>
        <dbReference type="Proteomes" id="UP000820818"/>
    </source>
</evidence>
<keyword evidence="3 6" id="KW-0812">Transmembrane</keyword>
<feature type="transmembrane region" description="Helical" evidence="6">
    <location>
        <begin position="227"/>
        <end position="246"/>
    </location>
</feature>
<dbReference type="PANTHER" id="PTHR23511:SF34">
    <property type="entry name" value="SYNAPTIC VESICLE GLYCOPROTEIN 2"/>
    <property type="match status" value="1"/>
</dbReference>
<dbReference type="InterPro" id="IPR055415">
    <property type="entry name" value="LD_SV2"/>
</dbReference>
<evidence type="ECO:0000256" key="5">
    <source>
        <dbReference type="ARBA" id="ARBA00023136"/>
    </source>
</evidence>
<dbReference type="Proteomes" id="UP000820818">
    <property type="component" value="Linkage Group LG4"/>
</dbReference>
<accession>A0AAD5KSE4</accession>
<dbReference type="InterPro" id="IPR005829">
    <property type="entry name" value="Sugar_transporter_CS"/>
</dbReference>
<evidence type="ECO:0000256" key="1">
    <source>
        <dbReference type="ARBA" id="ARBA00004141"/>
    </source>
</evidence>
<feature type="transmembrane region" description="Helical" evidence="6">
    <location>
        <begin position="97"/>
        <end position="115"/>
    </location>
</feature>
<dbReference type="EMBL" id="WJBH02000004">
    <property type="protein sequence ID" value="KAI9559572.1"/>
    <property type="molecule type" value="Genomic_DNA"/>
</dbReference>
<evidence type="ECO:0000256" key="4">
    <source>
        <dbReference type="ARBA" id="ARBA00022989"/>
    </source>
</evidence>
<keyword evidence="2" id="KW-0813">Transport</keyword>
<gene>
    <name evidence="8" type="ORF">GHT06_013577</name>
</gene>
<dbReference type="FunFam" id="2.160.20.80:FF:000013">
    <property type="entry name" value="Synaptic vesicle glycoprotein 2B-like Protein"/>
    <property type="match status" value="1"/>
</dbReference>
<dbReference type="SUPFAM" id="SSF141571">
    <property type="entry name" value="Pentapeptide repeat-like"/>
    <property type="match status" value="1"/>
</dbReference>
<feature type="transmembrane region" description="Helical" evidence="6">
    <location>
        <begin position="439"/>
        <end position="459"/>
    </location>
</feature>
<dbReference type="Gene3D" id="1.20.1250.20">
    <property type="entry name" value="MFS general substrate transporter like domains"/>
    <property type="match status" value="2"/>
</dbReference>